<evidence type="ECO:0000313" key="3">
    <source>
        <dbReference type="EMBL" id="STZ77363.1"/>
    </source>
</evidence>
<evidence type="ECO:0000259" key="2">
    <source>
        <dbReference type="Pfam" id="PF04492"/>
    </source>
</evidence>
<accession>A0A378UKY8</accession>
<name>A0A378UKY8_BERDE</name>
<evidence type="ECO:0000256" key="1">
    <source>
        <dbReference type="SAM" id="MobiDB-lite"/>
    </source>
</evidence>
<dbReference type="RefSeq" id="WP_066075621.1">
    <property type="nucleotide sequence ID" value="NZ_CP181246.1"/>
</dbReference>
<feature type="domain" description="Bacteriophage lambda Replication protein O N-terminal" evidence="2">
    <location>
        <begin position="10"/>
        <end position="80"/>
    </location>
</feature>
<dbReference type="Proteomes" id="UP000254651">
    <property type="component" value="Unassembled WGS sequence"/>
</dbReference>
<evidence type="ECO:0000313" key="4">
    <source>
        <dbReference type="Proteomes" id="UP000254651"/>
    </source>
</evidence>
<keyword evidence="4" id="KW-1185">Reference proteome</keyword>
<dbReference type="InterPro" id="IPR006497">
    <property type="entry name" value="Phage_lambda_VrpO_N"/>
</dbReference>
<dbReference type="InterPro" id="IPR036388">
    <property type="entry name" value="WH-like_DNA-bd_sf"/>
</dbReference>
<dbReference type="Gene3D" id="1.10.10.10">
    <property type="entry name" value="Winged helix-like DNA-binding domain superfamily/Winged helix DNA-binding domain"/>
    <property type="match status" value="1"/>
</dbReference>
<reference evidence="3 4" key="1">
    <citation type="submission" date="2018-06" db="EMBL/GenBank/DDBJ databases">
        <authorList>
            <consortium name="Pathogen Informatics"/>
            <person name="Doyle S."/>
        </authorList>
    </citation>
    <scope>NUCLEOTIDE SEQUENCE [LARGE SCALE GENOMIC DNA]</scope>
    <source>
        <strain evidence="3 4">NCTC10295</strain>
    </source>
</reference>
<dbReference type="EMBL" id="UGQS01000002">
    <property type="protein sequence ID" value="STZ77363.1"/>
    <property type="molecule type" value="Genomic_DNA"/>
</dbReference>
<proteinExistence type="predicted"/>
<sequence>MSKYIVNAFQVPNAVVDELMWQLSPNAFKLYIMIVRKTTGWGKSSDKISISQFMQYSGIKKRDTVMACLAELEKFNLICPVKRSGMTNEYTLKKLPENMGEPVPKMGTATSPENGDYPKNGTSPEKWTRVVPKMGTATSPENGDTQNPIQNPLDKKSVVDGNFAGENDLAEDQNFAGEKQIAEDRESVAAEAATPAPKKSVAENKKRFEAVVEVFNRVFADCDGVVKVNLQTVPNPKTGRMGYTQTNEKRLKLIPYAWQIAKLRLEAWKDENGLIDGEEPSGKHVLQWFETYFGECLQDPFINGTAERHSHKTWKAGIDYLLRPETLEARVLEK</sequence>
<dbReference type="AlphaFoldDB" id="A0A378UKY8"/>
<dbReference type="Pfam" id="PF04492">
    <property type="entry name" value="Phage_rep_O"/>
    <property type="match status" value="1"/>
</dbReference>
<gene>
    <name evidence="3" type="primary">18</name>
    <name evidence="3" type="ORF">NCTC10295_02180</name>
</gene>
<dbReference type="GO" id="GO:0006260">
    <property type="term" value="P:DNA replication"/>
    <property type="evidence" value="ECO:0007669"/>
    <property type="project" value="InterPro"/>
</dbReference>
<protein>
    <submittedName>
        <fullName evidence="3">DNA replication protein gp18</fullName>
    </submittedName>
</protein>
<feature type="compositionally biased region" description="Polar residues" evidence="1">
    <location>
        <begin position="136"/>
        <end position="150"/>
    </location>
</feature>
<feature type="region of interest" description="Disordered" evidence="1">
    <location>
        <begin position="96"/>
        <end position="161"/>
    </location>
</feature>
<organism evidence="3 4">
    <name type="scientific">Bergeriella denitrificans</name>
    <name type="common">Neisseria denitrificans</name>
    <dbReference type="NCBI Taxonomy" id="494"/>
    <lineage>
        <taxon>Bacteria</taxon>
        <taxon>Pseudomonadati</taxon>
        <taxon>Pseudomonadota</taxon>
        <taxon>Betaproteobacteria</taxon>
        <taxon>Neisseriales</taxon>
        <taxon>Neisseriaceae</taxon>
        <taxon>Bergeriella</taxon>
    </lineage>
</organism>